<dbReference type="InterPro" id="IPR006034">
    <property type="entry name" value="Asparaginase/glutaminase-like"/>
</dbReference>
<accession>A0A7M1ATP5</accession>
<dbReference type="PANTHER" id="PTHR11707:SF28">
    <property type="entry name" value="60 KDA LYSOPHOSPHOLIPASE"/>
    <property type="match status" value="1"/>
</dbReference>
<evidence type="ECO:0000259" key="2">
    <source>
        <dbReference type="Pfam" id="PF00710"/>
    </source>
</evidence>
<evidence type="ECO:0000256" key="1">
    <source>
        <dbReference type="PIRSR" id="PIRSR001220-1"/>
    </source>
</evidence>
<dbReference type="KEGG" id="smax:FJR03_03220"/>
<dbReference type="InterPro" id="IPR036152">
    <property type="entry name" value="Asp/glu_Ase-like_sf"/>
</dbReference>
<evidence type="ECO:0000313" key="4">
    <source>
        <dbReference type="Proteomes" id="UP000593910"/>
    </source>
</evidence>
<proteinExistence type="predicted"/>
<dbReference type="SUPFAM" id="SSF53774">
    <property type="entry name" value="Glutaminase/Asparaginase"/>
    <property type="match status" value="1"/>
</dbReference>
<reference evidence="3 4" key="1">
    <citation type="submission" date="2019-06" db="EMBL/GenBank/DDBJ databases">
        <title>Sulfurimonas gotlandica sp. nov., a chemoautotrophic and psychrotolerant epsilonproteobacterium isolated from a pelagic redoxcline, and an emended description of the genus Sulfurimonas.</title>
        <authorList>
            <person name="Wang S."/>
            <person name="Jiang L."/>
            <person name="Shao Z."/>
        </authorList>
    </citation>
    <scope>NUCLEOTIDE SEQUENCE [LARGE SCALE GENOMIC DNA]</scope>
    <source>
        <strain evidence="3 4">B2</strain>
    </source>
</reference>
<dbReference type="Pfam" id="PF00710">
    <property type="entry name" value="Asparaginase"/>
    <property type="match status" value="1"/>
</dbReference>
<protein>
    <submittedName>
        <fullName evidence="3">Asparaginase</fullName>
    </submittedName>
</protein>
<dbReference type="PROSITE" id="PS51732">
    <property type="entry name" value="ASN_GLN_ASE_3"/>
    <property type="match status" value="1"/>
</dbReference>
<evidence type="ECO:0000313" key="3">
    <source>
        <dbReference type="EMBL" id="QOP40801.1"/>
    </source>
</evidence>
<dbReference type="PIRSF" id="PIRSF001220">
    <property type="entry name" value="L-ASNase_gatD"/>
    <property type="match status" value="1"/>
</dbReference>
<gene>
    <name evidence="3" type="ORF">FJR03_03220</name>
</gene>
<dbReference type="RefSeq" id="WP_193114222.1">
    <property type="nucleotide sequence ID" value="NZ_CP041165.1"/>
</dbReference>
<dbReference type="PIRSF" id="PIRSF500176">
    <property type="entry name" value="L_ASNase"/>
    <property type="match status" value="1"/>
</dbReference>
<dbReference type="Gene3D" id="3.40.50.1170">
    <property type="entry name" value="L-asparaginase, N-terminal domain"/>
    <property type="match status" value="1"/>
</dbReference>
<dbReference type="InterPro" id="IPR037152">
    <property type="entry name" value="L-asparaginase_N_sf"/>
</dbReference>
<dbReference type="EMBL" id="CP041165">
    <property type="protein sequence ID" value="QOP40801.1"/>
    <property type="molecule type" value="Genomic_DNA"/>
</dbReference>
<keyword evidence="4" id="KW-1185">Reference proteome</keyword>
<organism evidence="3 4">
    <name type="scientific">Sulfurimonas marina</name>
    <dbReference type="NCBI Taxonomy" id="2590551"/>
    <lineage>
        <taxon>Bacteria</taxon>
        <taxon>Pseudomonadati</taxon>
        <taxon>Campylobacterota</taxon>
        <taxon>Epsilonproteobacteria</taxon>
        <taxon>Campylobacterales</taxon>
        <taxon>Sulfurimonadaceae</taxon>
        <taxon>Sulfurimonas</taxon>
    </lineage>
</organism>
<sequence>MLILNSGGTFNKRYNDISGELEVPYDNLAIDEILAASKVSYLMAGVVYKDSLDMDLEDRKRIAQIISQSDEAEFVIVHGTDTMDVTAEFLDQIFDDRVIVLTGAMKPFSIEKAEASFNLGMSIGFAEHQENAGVYICMNGKVAPWNKIKKNRELGKFEIVR</sequence>
<dbReference type="Proteomes" id="UP000593910">
    <property type="component" value="Chromosome"/>
</dbReference>
<feature type="active site" description="O-isoaspartyl threonine intermediate" evidence="1">
    <location>
        <position position="9"/>
    </location>
</feature>
<name>A0A7M1ATP5_9BACT</name>
<dbReference type="AlphaFoldDB" id="A0A7M1ATP5"/>
<dbReference type="PRINTS" id="PR00139">
    <property type="entry name" value="ASNGLNASE"/>
</dbReference>
<feature type="domain" description="L-asparaginase N-terminal" evidence="2">
    <location>
        <begin position="2"/>
        <end position="151"/>
    </location>
</feature>
<dbReference type="PANTHER" id="PTHR11707">
    <property type="entry name" value="L-ASPARAGINASE"/>
    <property type="match status" value="1"/>
</dbReference>
<dbReference type="InterPro" id="IPR027474">
    <property type="entry name" value="L-asparaginase_N"/>
</dbReference>
<dbReference type="GO" id="GO:0004067">
    <property type="term" value="F:asparaginase activity"/>
    <property type="evidence" value="ECO:0007669"/>
    <property type="project" value="UniProtKB-UniRule"/>
</dbReference>